<accession>A0AAN6VG77</accession>
<dbReference type="EMBL" id="MU857087">
    <property type="protein sequence ID" value="KAK4150221.1"/>
    <property type="molecule type" value="Genomic_DNA"/>
</dbReference>
<protein>
    <recommendedName>
        <fullName evidence="2">NTF2-like domain-containing protein</fullName>
    </recommendedName>
</protein>
<dbReference type="Proteomes" id="UP001302745">
    <property type="component" value="Unassembled WGS sequence"/>
</dbReference>
<dbReference type="Pfam" id="PF26534">
    <property type="entry name" value="NTF2_7"/>
    <property type="match status" value="1"/>
</dbReference>
<evidence type="ECO:0000313" key="3">
    <source>
        <dbReference type="EMBL" id="KAK4150221.1"/>
    </source>
</evidence>
<name>A0AAN6VG77_9PEZI</name>
<comment type="caution">
    <text evidence="3">The sequence shown here is derived from an EMBL/GenBank/DDBJ whole genome shotgun (WGS) entry which is preliminary data.</text>
</comment>
<dbReference type="AlphaFoldDB" id="A0AAN6VG77"/>
<feature type="signal peptide" evidence="1">
    <location>
        <begin position="1"/>
        <end position="19"/>
    </location>
</feature>
<keyword evidence="4" id="KW-1185">Reference proteome</keyword>
<feature type="domain" description="NTF2-like" evidence="2">
    <location>
        <begin position="31"/>
        <end position="171"/>
    </location>
</feature>
<sequence length="182" mass="19284">MRLIRILLQGLSLLSIAFASVIPDPACDASCPCSALATAIVNNFLSLLTNFNVAAANALTADFIDTSDSIDYLTGIPLGSPTSHPRPAFELSQDAQHRTPISLINIDAVTCEGTIAFRWVAYPGTGEMEVKGISVLHTTNSGDKHKVGPGGWQISHVFSEFNTAAWIVNLGLPCNPPLPKAV</sequence>
<reference evidence="3" key="1">
    <citation type="journal article" date="2023" name="Mol. Phylogenet. Evol.">
        <title>Genome-scale phylogeny and comparative genomics of the fungal order Sordariales.</title>
        <authorList>
            <person name="Hensen N."/>
            <person name="Bonometti L."/>
            <person name="Westerberg I."/>
            <person name="Brannstrom I.O."/>
            <person name="Guillou S."/>
            <person name="Cros-Aarteil S."/>
            <person name="Calhoun S."/>
            <person name="Haridas S."/>
            <person name="Kuo A."/>
            <person name="Mondo S."/>
            <person name="Pangilinan J."/>
            <person name="Riley R."/>
            <person name="LaButti K."/>
            <person name="Andreopoulos B."/>
            <person name="Lipzen A."/>
            <person name="Chen C."/>
            <person name="Yan M."/>
            <person name="Daum C."/>
            <person name="Ng V."/>
            <person name="Clum A."/>
            <person name="Steindorff A."/>
            <person name="Ohm R.A."/>
            <person name="Martin F."/>
            <person name="Silar P."/>
            <person name="Natvig D.O."/>
            <person name="Lalanne C."/>
            <person name="Gautier V."/>
            <person name="Ament-Velasquez S.L."/>
            <person name="Kruys A."/>
            <person name="Hutchinson M.I."/>
            <person name="Powell A.J."/>
            <person name="Barry K."/>
            <person name="Miller A.N."/>
            <person name="Grigoriev I.V."/>
            <person name="Debuchy R."/>
            <person name="Gladieux P."/>
            <person name="Hiltunen Thoren M."/>
            <person name="Johannesson H."/>
        </authorList>
    </citation>
    <scope>NUCLEOTIDE SEQUENCE</scope>
    <source>
        <strain evidence="3">CBS 538.74</strain>
    </source>
</reference>
<evidence type="ECO:0000313" key="4">
    <source>
        <dbReference type="Proteomes" id="UP001302745"/>
    </source>
</evidence>
<reference evidence="3" key="2">
    <citation type="submission" date="2023-05" db="EMBL/GenBank/DDBJ databases">
        <authorList>
            <consortium name="Lawrence Berkeley National Laboratory"/>
            <person name="Steindorff A."/>
            <person name="Hensen N."/>
            <person name="Bonometti L."/>
            <person name="Westerberg I."/>
            <person name="Brannstrom I.O."/>
            <person name="Guillou S."/>
            <person name="Cros-Aarteil S."/>
            <person name="Calhoun S."/>
            <person name="Haridas S."/>
            <person name="Kuo A."/>
            <person name="Mondo S."/>
            <person name="Pangilinan J."/>
            <person name="Riley R."/>
            <person name="Labutti K."/>
            <person name="Andreopoulos B."/>
            <person name="Lipzen A."/>
            <person name="Chen C."/>
            <person name="Yanf M."/>
            <person name="Daum C."/>
            <person name="Ng V."/>
            <person name="Clum A."/>
            <person name="Ohm R."/>
            <person name="Martin F."/>
            <person name="Silar P."/>
            <person name="Natvig D."/>
            <person name="Lalanne C."/>
            <person name="Gautier V."/>
            <person name="Ament-Velasquez S.L."/>
            <person name="Kruys A."/>
            <person name="Hutchinson M.I."/>
            <person name="Powell A.J."/>
            <person name="Barry K."/>
            <person name="Miller A.N."/>
            <person name="Grigoriev I.V."/>
            <person name="Debuchy R."/>
            <person name="Gladieux P."/>
            <person name="Thoren M.H."/>
            <person name="Johannesson H."/>
        </authorList>
    </citation>
    <scope>NUCLEOTIDE SEQUENCE</scope>
    <source>
        <strain evidence="3">CBS 538.74</strain>
    </source>
</reference>
<organism evidence="3 4">
    <name type="scientific">Chaetomidium leptoderma</name>
    <dbReference type="NCBI Taxonomy" id="669021"/>
    <lineage>
        <taxon>Eukaryota</taxon>
        <taxon>Fungi</taxon>
        <taxon>Dikarya</taxon>
        <taxon>Ascomycota</taxon>
        <taxon>Pezizomycotina</taxon>
        <taxon>Sordariomycetes</taxon>
        <taxon>Sordariomycetidae</taxon>
        <taxon>Sordariales</taxon>
        <taxon>Chaetomiaceae</taxon>
        <taxon>Chaetomidium</taxon>
    </lineage>
</organism>
<proteinExistence type="predicted"/>
<keyword evidence="1" id="KW-0732">Signal</keyword>
<evidence type="ECO:0000256" key="1">
    <source>
        <dbReference type="SAM" id="SignalP"/>
    </source>
</evidence>
<gene>
    <name evidence="3" type="ORF">C8A00DRAFT_18203</name>
</gene>
<feature type="chain" id="PRO_5042985837" description="NTF2-like domain-containing protein" evidence="1">
    <location>
        <begin position="20"/>
        <end position="182"/>
    </location>
</feature>
<evidence type="ECO:0000259" key="2">
    <source>
        <dbReference type="Pfam" id="PF26534"/>
    </source>
</evidence>
<dbReference type="InterPro" id="IPR058645">
    <property type="entry name" value="NTF2-like_dom_7"/>
</dbReference>